<dbReference type="Proteomes" id="UP000015102">
    <property type="component" value="Unassembled WGS sequence"/>
</dbReference>
<organism evidence="1 2">
    <name type="scientific">Megaselia scalaris</name>
    <name type="common">Humpbacked fly</name>
    <name type="synonym">Phora scalaris</name>
    <dbReference type="NCBI Taxonomy" id="36166"/>
    <lineage>
        <taxon>Eukaryota</taxon>
        <taxon>Metazoa</taxon>
        <taxon>Ecdysozoa</taxon>
        <taxon>Arthropoda</taxon>
        <taxon>Hexapoda</taxon>
        <taxon>Insecta</taxon>
        <taxon>Pterygota</taxon>
        <taxon>Neoptera</taxon>
        <taxon>Endopterygota</taxon>
        <taxon>Diptera</taxon>
        <taxon>Brachycera</taxon>
        <taxon>Muscomorpha</taxon>
        <taxon>Platypezoidea</taxon>
        <taxon>Phoridae</taxon>
        <taxon>Megaseliini</taxon>
        <taxon>Megaselia</taxon>
    </lineage>
</organism>
<name>T1GVN4_MEGSC</name>
<evidence type="ECO:0000313" key="1">
    <source>
        <dbReference type="EnsemblMetazoa" id="MESCA007845-PA"/>
    </source>
</evidence>
<evidence type="ECO:0000313" key="2">
    <source>
        <dbReference type="Proteomes" id="UP000015102"/>
    </source>
</evidence>
<dbReference type="EnsemblMetazoa" id="MESCA007845-RA">
    <property type="protein sequence ID" value="MESCA007845-PA"/>
    <property type="gene ID" value="MESCA007845"/>
</dbReference>
<protein>
    <submittedName>
        <fullName evidence="1">Uncharacterized protein</fullName>
    </submittedName>
</protein>
<proteinExistence type="predicted"/>
<keyword evidence="2" id="KW-1185">Reference proteome</keyword>
<accession>T1GVN4</accession>
<reference evidence="2" key="1">
    <citation type="submission" date="2013-02" db="EMBL/GenBank/DDBJ databases">
        <authorList>
            <person name="Hughes D."/>
        </authorList>
    </citation>
    <scope>NUCLEOTIDE SEQUENCE</scope>
    <source>
        <strain>Durham</strain>
        <strain evidence="2">NC isolate 2 -- Noor lab</strain>
    </source>
</reference>
<dbReference type="AlphaFoldDB" id="T1GVN4"/>
<dbReference type="HOGENOM" id="CLU_1898630_0_0_1"/>
<dbReference type="STRING" id="36166.T1GVN4"/>
<dbReference type="EMBL" id="CAQQ02009444">
    <property type="status" value="NOT_ANNOTATED_CDS"/>
    <property type="molecule type" value="Genomic_DNA"/>
</dbReference>
<sequence length="134" mass="15750">MKLKKRNVFPNYVRALDVQKHDELNLKSATTEINFIVKHIHFPRGRLKLRCTATIYNIYRQDAEKIIEEDRPRLLASGPDSDFISNDDGEHDYYLNHLANSSASIYHRNTILYIILLISHKYILNVIKIAQRRS</sequence>
<reference evidence="1" key="2">
    <citation type="submission" date="2015-06" db="UniProtKB">
        <authorList>
            <consortium name="EnsemblMetazoa"/>
        </authorList>
    </citation>
    <scope>IDENTIFICATION</scope>
</reference>